<feature type="domain" description="RING-type" evidence="19">
    <location>
        <begin position="481"/>
        <end position="522"/>
    </location>
</feature>
<feature type="compositionally biased region" description="Pro residues" evidence="18">
    <location>
        <begin position="367"/>
        <end position="397"/>
    </location>
</feature>
<dbReference type="Proteomes" id="UP001149079">
    <property type="component" value="Unassembled WGS sequence"/>
</dbReference>
<dbReference type="PANTHER" id="PTHR46661">
    <property type="entry name" value="E3 UBIQUITIN-PROTEIN LIGASE ZNRF1-LIKE PROTEIN"/>
    <property type="match status" value="1"/>
</dbReference>
<dbReference type="GO" id="GO:0070936">
    <property type="term" value="P:protein K48-linked ubiquitination"/>
    <property type="evidence" value="ECO:0007669"/>
    <property type="project" value="TreeGrafter"/>
</dbReference>
<evidence type="ECO:0000256" key="4">
    <source>
        <dbReference type="ARBA" id="ARBA00004371"/>
    </source>
</evidence>
<evidence type="ECO:0000256" key="18">
    <source>
        <dbReference type="SAM" id="MobiDB-lite"/>
    </source>
</evidence>
<dbReference type="Pfam" id="PF01363">
    <property type="entry name" value="FYVE"/>
    <property type="match status" value="1"/>
</dbReference>
<evidence type="ECO:0000256" key="16">
    <source>
        <dbReference type="ARBA" id="ARBA00023288"/>
    </source>
</evidence>
<gene>
    <name evidence="21" type="ORF">N7515_009011</name>
</gene>
<dbReference type="InterPro" id="IPR011011">
    <property type="entry name" value="Znf_FYVE_PHD"/>
</dbReference>
<evidence type="ECO:0000256" key="3">
    <source>
        <dbReference type="ARBA" id="ARBA00004177"/>
    </source>
</evidence>
<dbReference type="InterPro" id="IPR000306">
    <property type="entry name" value="Znf_FYVE"/>
</dbReference>
<keyword evidence="8" id="KW-0519">Myristate</keyword>
<comment type="pathway">
    <text evidence="5">Protein modification; protein ubiquitination.</text>
</comment>
<accession>A0A9W9GIG5</accession>
<dbReference type="GO" id="GO:0016020">
    <property type="term" value="C:membrane"/>
    <property type="evidence" value="ECO:0007669"/>
    <property type="project" value="UniProtKB-SubCell"/>
</dbReference>
<dbReference type="InterPro" id="IPR001841">
    <property type="entry name" value="Znf_RING"/>
</dbReference>
<evidence type="ECO:0000256" key="14">
    <source>
        <dbReference type="ARBA" id="ARBA00023136"/>
    </source>
</evidence>
<comment type="caution">
    <text evidence="21">The sequence shown here is derived from an EMBL/GenBank/DDBJ whole genome shotgun (WGS) entry which is preliminary data.</text>
</comment>
<dbReference type="SMART" id="SM00184">
    <property type="entry name" value="RING"/>
    <property type="match status" value="1"/>
</dbReference>
<dbReference type="AlphaFoldDB" id="A0A9W9GIG5"/>
<protein>
    <recommendedName>
        <fullName evidence="6">RING-type E3 ubiquitin transferase</fullName>
        <ecNumber evidence="6">2.3.2.27</ecNumber>
    </recommendedName>
</protein>
<dbReference type="EMBL" id="JAPQKL010000007">
    <property type="protein sequence ID" value="KAJ5121050.1"/>
    <property type="molecule type" value="Genomic_DNA"/>
</dbReference>
<evidence type="ECO:0000313" key="21">
    <source>
        <dbReference type="EMBL" id="KAJ5121050.1"/>
    </source>
</evidence>
<dbReference type="OrthoDB" id="660555at2759"/>
<keyword evidence="16" id="KW-0449">Lipoprotein</keyword>
<dbReference type="PROSITE" id="PS50178">
    <property type="entry name" value="ZF_FYVE"/>
    <property type="match status" value="1"/>
</dbReference>
<sequence>MAGSSPPSMVPGTPSERPAAHGIIQSPSSDGGSPRQGPSSFRPGSERKRRLTTTSEDARQLERFGDTAGPVPDDGGASRSVLPHRSISSVLPSSRTRTSISAVPGSSFATAIDLSTSPPVPARSSTSGERASRNARQTNLPWINQPRSVSSIQDSVTPQFRVMAAPRWQADSEVSECPICGTVFNFWHRKHHCRKCGRVVCAACSPHRITIPRQYIVRPPEFVDLESSPITLPRSPPVVDLTADDLIPSSSLTANPALGGGEEVRLCNPCVPDPNPNPLGFTHVRPNAHRSTHSLSSPANNTYRVSSALNQTHEARQERHTLGAPDRPEFLDDMSRRRFASLTGMFGRRRSVPNREVPAETPSQTPSGPPSRPPAHHPPQTPSLPSAHHPPPTPSRPAPDEGEFCPVCRRQFPPLTSEHTLEYRQAHIRDCIEGYLNPAASAQSSDAQGALPLQAPSVTHMLPFVATEKDCLGQDGQAAECTICMEEYEVGQTLARLECLCKFHKHCIVEWFEVKRECPVHKLS</sequence>
<evidence type="ECO:0000256" key="13">
    <source>
        <dbReference type="ARBA" id="ARBA00022833"/>
    </source>
</evidence>
<comment type="catalytic activity">
    <reaction evidence="1">
        <text>S-ubiquitinyl-[E2 ubiquitin-conjugating enzyme]-L-cysteine + [acceptor protein]-L-lysine = [E2 ubiquitin-conjugating enzyme]-L-cysteine + N(6)-ubiquitinyl-[acceptor protein]-L-lysine.</text>
        <dbReference type="EC" id="2.3.2.27"/>
    </reaction>
</comment>
<dbReference type="PROSITE" id="PS50089">
    <property type="entry name" value="ZF_RING_2"/>
    <property type="match status" value="1"/>
</dbReference>
<reference evidence="21" key="2">
    <citation type="journal article" date="2023" name="IMA Fungus">
        <title>Comparative genomic study of the Penicillium genus elucidates a diverse pangenome and 15 lateral gene transfer events.</title>
        <authorList>
            <person name="Petersen C."/>
            <person name="Sorensen T."/>
            <person name="Nielsen M.R."/>
            <person name="Sondergaard T.E."/>
            <person name="Sorensen J.L."/>
            <person name="Fitzpatrick D.A."/>
            <person name="Frisvad J.C."/>
            <person name="Nielsen K.L."/>
        </authorList>
    </citation>
    <scope>NUCLEOTIDE SEQUENCE</scope>
    <source>
        <strain evidence="21">IBT 22155</strain>
    </source>
</reference>
<evidence type="ECO:0000256" key="9">
    <source>
        <dbReference type="ARBA" id="ARBA00022723"/>
    </source>
</evidence>
<keyword evidence="7" id="KW-0808">Transferase</keyword>
<dbReference type="SMART" id="SM00064">
    <property type="entry name" value="FYVE"/>
    <property type="match status" value="1"/>
</dbReference>
<evidence type="ECO:0000313" key="22">
    <source>
        <dbReference type="Proteomes" id="UP001149079"/>
    </source>
</evidence>
<evidence type="ECO:0000256" key="10">
    <source>
        <dbReference type="ARBA" id="ARBA00022753"/>
    </source>
</evidence>
<dbReference type="InterPro" id="IPR013083">
    <property type="entry name" value="Znf_RING/FYVE/PHD"/>
</dbReference>
<dbReference type="EC" id="2.3.2.27" evidence="6"/>
<dbReference type="InterPro" id="IPR051878">
    <property type="entry name" value="ZNRF_ubiq-protein_ligase"/>
</dbReference>
<feature type="region of interest" description="Disordered" evidence="18">
    <location>
        <begin position="1"/>
        <end position="137"/>
    </location>
</feature>
<feature type="compositionally biased region" description="Polar residues" evidence="18">
    <location>
        <begin position="25"/>
        <end position="39"/>
    </location>
</feature>
<evidence type="ECO:0000256" key="15">
    <source>
        <dbReference type="ARBA" id="ARBA00023228"/>
    </source>
</evidence>
<dbReference type="SUPFAM" id="SSF57850">
    <property type="entry name" value="RING/U-box"/>
    <property type="match status" value="1"/>
</dbReference>
<dbReference type="GO" id="GO:0005768">
    <property type="term" value="C:endosome"/>
    <property type="evidence" value="ECO:0007669"/>
    <property type="project" value="UniProtKB-SubCell"/>
</dbReference>
<evidence type="ECO:0000256" key="12">
    <source>
        <dbReference type="ARBA" id="ARBA00022786"/>
    </source>
</evidence>
<evidence type="ECO:0000256" key="2">
    <source>
        <dbReference type="ARBA" id="ARBA00004170"/>
    </source>
</evidence>
<evidence type="ECO:0000256" key="5">
    <source>
        <dbReference type="ARBA" id="ARBA00004906"/>
    </source>
</evidence>
<dbReference type="RefSeq" id="XP_056517554.1">
    <property type="nucleotide sequence ID" value="XM_056669755.1"/>
</dbReference>
<keyword evidence="14" id="KW-0472">Membrane</keyword>
<keyword evidence="12" id="KW-0833">Ubl conjugation pathway</keyword>
<feature type="compositionally biased region" description="Basic and acidic residues" evidence="18">
    <location>
        <begin position="313"/>
        <end position="336"/>
    </location>
</feature>
<comment type="subcellular location">
    <subcellularLocation>
        <location evidence="3">Endosome</location>
    </subcellularLocation>
    <subcellularLocation>
        <location evidence="4">Lysosome</location>
    </subcellularLocation>
    <subcellularLocation>
        <location evidence="2">Membrane</location>
        <topology evidence="2">Peripheral membrane protein</topology>
    </subcellularLocation>
</comment>
<keyword evidence="11 17" id="KW-0863">Zinc-finger</keyword>
<organism evidence="21 22">
    <name type="scientific">Penicillium bovifimosum</name>
    <dbReference type="NCBI Taxonomy" id="126998"/>
    <lineage>
        <taxon>Eukaryota</taxon>
        <taxon>Fungi</taxon>
        <taxon>Dikarya</taxon>
        <taxon>Ascomycota</taxon>
        <taxon>Pezizomycotina</taxon>
        <taxon>Eurotiomycetes</taxon>
        <taxon>Eurotiomycetidae</taxon>
        <taxon>Eurotiales</taxon>
        <taxon>Aspergillaceae</taxon>
        <taxon>Penicillium</taxon>
    </lineage>
</organism>
<dbReference type="GeneID" id="81408925"/>
<feature type="compositionally biased region" description="Polar residues" evidence="18">
    <location>
        <begin position="86"/>
        <end position="101"/>
    </location>
</feature>
<evidence type="ECO:0000256" key="1">
    <source>
        <dbReference type="ARBA" id="ARBA00000900"/>
    </source>
</evidence>
<evidence type="ECO:0000259" key="20">
    <source>
        <dbReference type="PROSITE" id="PS50178"/>
    </source>
</evidence>
<dbReference type="Gene3D" id="3.30.40.10">
    <property type="entry name" value="Zinc/RING finger domain, C3HC4 (zinc finger)"/>
    <property type="match status" value="2"/>
</dbReference>
<evidence type="ECO:0000259" key="19">
    <source>
        <dbReference type="PROSITE" id="PS50089"/>
    </source>
</evidence>
<keyword evidence="9" id="KW-0479">Metal-binding</keyword>
<dbReference type="GO" id="GO:0008270">
    <property type="term" value="F:zinc ion binding"/>
    <property type="evidence" value="ECO:0007669"/>
    <property type="project" value="UniProtKB-KW"/>
</dbReference>
<keyword evidence="13" id="KW-0862">Zinc</keyword>
<dbReference type="SUPFAM" id="SSF57903">
    <property type="entry name" value="FYVE/PHD zinc finger"/>
    <property type="match status" value="1"/>
</dbReference>
<feature type="region of interest" description="Disordered" evidence="18">
    <location>
        <begin position="312"/>
        <end position="402"/>
    </location>
</feature>
<keyword evidence="22" id="KW-1185">Reference proteome</keyword>
<dbReference type="PANTHER" id="PTHR46661:SF4">
    <property type="entry name" value="RING-TYPE DOMAIN-CONTAINING PROTEIN"/>
    <property type="match status" value="1"/>
</dbReference>
<feature type="domain" description="FYVE-type" evidence="20">
    <location>
        <begin position="171"/>
        <end position="275"/>
    </location>
</feature>
<evidence type="ECO:0000256" key="8">
    <source>
        <dbReference type="ARBA" id="ARBA00022707"/>
    </source>
</evidence>
<evidence type="ECO:0000256" key="7">
    <source>
        <dbReference type="ARBA" id="ARBA00022679"/>
    </source>
</evidence>
<evidence type="ECO:0000256" key="17">
    <source>
        <dbReference type="PROSITE-ProRule" id="PRU00175"/>
    </source>
</evidence>
<evidence type="ECO:0000256" key="11">
    <source>
        <dbReference type="ARBA" id="ARBA00022771"/>
    </source>
</evidence>
<dbReference type="GO" id="GO:0043161">
    <property type="term" value="P:proteasome-mediated ubiquitin-dependent protein catabolic process"/>
    <property type="evidence" value="ECO:0007669"/>
    <property type="project" value="TreeGrafter"/>
</dbReference>
<keyword evidence="10" id="KW-0967">Endosome</keyword>
<proteinExistence type="predicted"/>
<dbReference type="CDD" id="cd16489">
    <property type="entry name" value="mRING-CH-C4HC2H_ZNRF"/>
    <property type="match status" value="1"/>
</dbReference>
<name>A0A9W9GIG5_9EURO</name>
<keyword evidence="15" id="KW-0458">Lysosome</keyword>
<feature type="compositionally biased region" description="Basic and acidic residues" evidence="18">
    <location>
        <begin position="56"/>
        <end position="65"/>
    </location>
</feature>
<feature type="compositionally biased region" description="Polar residues" evidence="18">
    <location>
        <begin position="107"/>
        <end position="137"/>
    </location>
</feature>
<evidence type="ECO:0000256" key="6">
    <source>
        <dbReference type="ARBA" id="ARBA00012483"/>
    </source>
</evidence>
<dbReference type="GO" id="GO:0061630">
    <property type="term" value="F:ubiquitin protein ligase activity"/>
    <property type="evidence" value="ECO:0007669"/>
    <property type="project" value="UniProtKB-EC"/>
</dbReference>
<dbReference type="InterPro" id="IPR017455">
    <property type="entry name" value="Znf_FYVE-rel"/>
</dbReference>
<reference evidence="21" key="1">
    <citation type="submission" date="2022-11" db="EMBL/GenBank/DDBJ databases">
        <authorList>
            <person name="Petersen C."/>
        </authorList>
    </citation>
    <scope>NUCLEOTIDE SEQUENCE</scope>
    <source>
        <strain evidence="21">IBT 22155</strain>
    </source>
</reference>
<dbReference type="Pfam" id="PF13639">
    <property type="entry name" value="zf-RING_2"/>
    <property type="match status" value="1"/>
</dbReference>